<dbReference type="AlphaFoldDB" id="X1MEY7"/>
<accession>X1MEY7</accession>
<feature type="transmembrane region" description="Helical" evidence="1">
    <location>
        <begin position="27"/>
        <end position="48"/>
    </location>
</feature>
<keyword evidence="1" id="KW-0472">Membrane</keyword>
<sequence length="64" mass="6648">HVLVFTTLTLLFWLLAAVFFGSLSPKVAGVVGLICGGAAVYGSAAVLLNATYGRWVLPIGLLTK</sequence>
<name>X1MEY7_9ZZZZ</name>
<reference evidence="2" key="1">
    <citation type="journal article" date="2014" name="Front. Microbiol.">
        <title>High frequency of phylogenetically diverse reductive dehalogenase-homologous genes in deep subseafloor sedimentary metagenomes.</title>
        <authorList>
            <person name="Kawai M."/>
            <person name="Futagami T."/>
            <person name="Toyoda A."/>
            <person name="Takaki Y."/>
            <person name="Nishi S."/>
            <person name="Hori S."/>
            <person name="Arai W."/>
            <person name="Tsubouchi T."/>
            <person name="Morono Y."/>
            <person name="Uchiyama I."/>
            <person name="Ito T."/>
            <person name="Fujiyama A."/>
            <person name="Inagaki F."/>
            <person name="Takami H."/>
        </authorList>
    </citation>
    <scope>NUCLEOTIDE SEQUENCE</scope>
    <source>
        <strain evidence="2">Expedition CK06-06</strain>
    </source>
</reference>
<feature type="non-terminal residue" evidence="2">
    <location>
        <position position="1"/>
    </location>
</feature>
<evidence type="ECO:0000256" key="1">
    <source>
        <dbReference type="SAM" id="Phobius"/>
    </source>
</evidence>
<proteinExistence type="predicted"/>
<protein>
    <submittedName>
        <fullName evidence="2">Uncharacterized protein</fullName>
    </submittedName>
</protein>
<keyword evidence="1" id="KW-1133">Transmembrane helix</keyword>
<organism evidence="2">
    <name type="scientific">marine sediment metagenome</name>
    <dbReference type="NCBI Taxonomy" id="412755"/>
    <lineage>
        <taxon>unclassified sequences</taxon>
        <taxon>metagenomes</taxon>
        <taxon>ecological metagenomes</taxon>
    </lineage>
</organism>
<evidence type="ECO:0000313" key="2">
    <source>
        <dbReference type="EMBL" id="GAI13250.1"/>
    </source>
</evidence>
<gene>
    <name evidence="2" type="ORF">S06H3_09034</name>
</gene>
<dbReference type="EMBL" id="BARV01003909">
    <property type="protein sequence ID" value="GAI13250.1"/>
    <property type="molecule type" value="Genomic_DNA"/>
</dbReference>
<keyword evidence="1" id="KW-0812">Transmembrane</keyword>
<comment type="caution">
    <text evidence="2">The sequence shown here is derived from an EMBL/GenBank/DDBJ whole genome shotgun (WGS) entry which is preliminary data.</text>
</comment>